<accession>A0A9P9BPW1</accession>
<dbReference type="InterPro" id="IPR001810">
    <property type="entry name" value="F-box_dom"/>
</dbReference>
<dbReference type="Pfam" id="PF00179">
    <property type="entry name" value="UQ_con"/>
    <property type="match status" value="1"/>
</dbReference>
<evidence type="ECO:0000313" key="3">
    <source>
        <dbReference type="EMBL" id="KAH7029545.1"/>
    </source>
</evidence>
<organism evidence="3 4">
    <name type="scientific">Microdochium trichocladiopsis</name>
    <dbReference type="NCBI Taxonomy" id="1682393"/>
    <lineage>
        <taxon>Eukaryota</taxon>
        <taxon>Fungi</taxon>
        <taxon>Dikarya</taxon>
        <taxon>Ascomycota</taxon>
        <taxon>Pezizomycotina</taxon>
        <taxon>Sordariomycetes</taxon>
        <taxon>Xylariomycetidae</taxon>
        <taxon>Xylariales</taxon>
        <taxon>Microdochiaceae</taxon>
        <taxon>Microdochium</taxon>
    </lineage>
</organism>
<feature type="compositionally biased region" description="Low complexity" evidence="1">
    <location>
        <begin position="494"/>
        <end position="516"/>
    </location>
</feature>
<proteinExistence type="predicted"/>
<keyword evidence="4" id="KW-1185">Reference proteome</keyword>
<feature type="region of interest" description="Disordered" evidence="1">
    <location>
        <begin position="153"/>
        <end position="173"/>
    </location>
</feature>
<dbReference type="InterPro" id="IPR000608">
    <property type="entry name" value="UBC"/>
</dbReference>
<dbReference type="OrthoDB" id="109543at2759"/>
<dbReference type="EMBL" id="JAGTJQ010000006">
    <property type="protein sequence ID" value="KAH7029545.1"/>
    <property type="molecule type" value="Genomic_DNA"/>
</dbReference>
<feature type="region of interest" description="Disordered" evidence="1">
    <location>
        <begin position="492"/>
        <end position="518"/>
    </location>
</feature>
<feature type="non-terminal residue" evidence="3">
    <location>
        <position position="1"/>
    </location>
</feature>
<protein>
    <recommendedName>
        <fullName evidence="2">F-box domain-containing protein</fullName>
    </recommendedName>
</protein>
<dbReference type="InterPro" id="IPR016135">
    <property type="entry name" value="UBQ-conjugating_enzyme/RWD"/>
</dbReference>
<comment type="caution">
    <text evidence="3">The sequence shown here is derived from an EMBL/GenBank/DDBJ whole genome shotgun (WGS) entry which is preliminary data.</text>
</comment>
<feature type="non-terminal residue" evidence="3">
    <location>
        <position position="582"/>
    </location>
</feature>
<dbReference type="RefSeq" id="XP_046011833.1">
    <property type="nucleotide sequence ID" value="XM_046149136.1"/>
</dbReference>
<dbReference type="Gene3D" id="3.10.110.10">
    <property type="entry name" value="Ubiquitin Conjugating Enzyme"/>
    <property type="match status" value="1"/>
</dbReference>
<dbReference type="Proteomes" id="UP000756346">
    <property type="component" value="Unassembled WGS sequence"/>
</dbReference>
<gene>
    <name evidence="3" type="ORF">B0I36DRAFT_231534</name>
</gene>
<reference evidence="3" key="1">
    <citation type="journal article" date="2021" name="Nat. Commun.">
        <title>Genetic determinants of endophytism in the Arabidopsis root mycobiome.</title>
        <authorList>
            <person name="Mesny F."/>
            <person name="Miyauchi S."/>
            <person name="Thiergart T."/>
            <person name="Pickel B."/>
            <person name="Atanasova L."/>
            <person name="Karlsson M."/>
            <person name="Huettel B."/>
            <person name="Barry K.W."/>
            <person name="Haridas S."/>
            <person name="Chen C."/>
            <person name="Bauer D."/>
            <person name="Andreopoulos W."/>
            <person name="Pangilinan J."/>
            <person name="LaButti K."/>
            <person name="Riley R."/>
            <person name="Lipzen A."/>
            <person name="Clum A."/>
            <person name="Drula E."/>
            <person name="Henrissat B."/>
            <person name="Kohler A."/>
            <person name="Grigoriev I.V."/>
            <person name="Martin F.M."/>
            <person name="Hacquard S."/>
        </authorList>
    </citation>
    <scope>NUCLEOTIDE SEQUENCE</scope>
    <source>
        <strain evidence="3">MPI-CAGE-CH-0230</strain>
    </source>
</reference>
<dbReference type="PROSITE" id="PS50181">
    <property type="entry name" value="FBOX"/>
    <property type="match status" value="1"/>
</dbReference>
<dbReference type="SUPFAM" id="SSF54495">
    <property type="entry name" value="UBC-like"/>
    <property type="match status" value="1"/>
</dbReference>
<sequence length="582" mass="65570">QQRLMQDIRELVDKPYPNIAYHVRDDDLTQGCLVLSPEGQPERHISVTLSPMHPLEPPRMRMNSRLVHPNIYGEFICATILRSTDEYTPAYTLKAIAIQMLSFLCSEYVEQEDYSGVFIKLADYQRLHQDRLYLYGDEDEFACSHCGFDAKSPPRLSRRRRRQEPRTAAPVANDRAGDALPLSKAYIDSLPDELLLEVLQNVSDFEHLASLARAWPRVSQLVRDHDVVRQRELQCFCLKQTYKELHLGVGVSVTKGRISSEFDLLSGVAVSQLQIRSSVHNIPFSSWLPLPISWKHWRQVRGDPVPALTSIKGELRGAENAPVVTVLYHFMSDIVVRLNEVADVRATTERGTRVQSTLTHASEKAIESYFHLFHILVCMACEDPSIVEAANKLLNGFAQGRRSKTDCPNLAHLLVALLISDVQVTDELYKAIITEAITRNVVWLLDRKGANMPELSFLEADAVSEYRLKHTFQGSLVSYRLLMFSELFRRTARPPHSSPDAASDSTSSTTTTPAPSLSQTRDELFARHGAPPPGAAAHLASEVRRLHLVDSFPAFLQEMGLQHIPSAENFTSLLRRTVVDSM</sequence>
<feature type="domain" description="F-box" evidence="2">
    <location>
        <begin position="184"/>
        <end position="231"/>
    </location>
</feature>
<evidence type="ECO:0000256" key="1">
    <source>
        <dbReference type="SAM" id="MobiDB-lite"/>
    </source>
</evidence>
<name>A0A9P9BPW1_9PEZI</name>
<evidence type="ECO:0000313" key="4">
    <source>
        <dbReference type="Proteomes" id="UP000756346"/>
    </source>
</evidence>
<dbReference type="CDD" id="cd00195">
    <property type="entry name" value="UBCc_UEV"/>
    <property type="match status" value="1"/>
</dbReference>
<dbReference type="AlphaFoldDB" id="A0A9P9BPW1"/>
<dbReference type="GeneID" id="70178682"/>
<evidence type="ECO:0000259" key="2">
    <source>
        <dbReference type="PROSITE" id="PS50181"/>
    </source>
</evidence>